<feature type="domain" description="Myb-like" evidence="8">
    <location>
        <begin position="223"/>
        <end position="274"/>
    </location>
</feature>
<dbReference type="GO" id="GO:0006355">
    <property type="term" value="P:regulation of DNA-templated transcription"/>
    <property type="evidence" value="ECO:0007669"/>
    <property type="project" value="InterPro"/>
</dbReference>
<comment type="subcellular location">
    <subcellularLocation>
        <location evidence="1">Nucleus</location>
    </subcellularLocation>
</comment>
<dbReference type="InterPro" id="IPR001005">
    <property type="entry name" value="SANT/Myb"/>
</dbReference>
<keyword evidence="2" id="KW-0217">Developmental protein</keyword>
<evidence type="ECO:0000256" key="6">
    <source>
        <dbReference type="ARBA" id="ARBA00023242"/>
    </source>
</evidence>
<dbReference type="InterPro" id="IPR009057">
    <property type="entry name" value="Homeodomain-like_sf"/>
</dbReference>
<dbReference type="AlphaFoldDB" id="A0AAN7MYM9"/>
<dbReference type="PANTHER" id="PTHR31496">
    <property type="entry name" value="TRANSCRIPTION FACTOR KAN2-RELATED"/>
    <property type="match status" value="1"/>
</dbReference>
<evidence type="ECO:0000256" key="5">
    <source>
        <dbReference type="ARBA" id="ARBA00023163"/>
    </source>
</evidence>
<evidence type="ECO:0000256" key="4">
    <source>
        <dbReference type="ARBA" id="ARBA00023015"/>
    </source>
</evidence>
<dbReference type="PANTHER" id="PTHR31496:SF53">
    <property type="entry name" value="MYB-LIKE DOMAIN-CONTAINING PROTEIN"/>
    <property type="match status" value="1"/>
</dbReference>
<evidence type="ECO:0000256" key="3">
    <source>
        <dbReference type="ARBA" id="ARBA00022782"/>
    </source>
</evidence>
<keyword evidence="6" id="KW-0539">Nucleus</keyword>
<name>A0AAN7MYM9_TRANT</name>
<keyword evidence="4" id="KW-0805">Transcription regulation</keyword>
<dbReference type="GO" id="GO:0000976">
    <property type="term" value="F:transcription cis-regulatory region binding"/>
    <property type="evidence" value="ECO:0007669"/>
    <property type="project" value="InterPro"/>
</dbReference>
<protein>
    <recommendedName>
        <fullName evidence="8">Myb-like domain-containing protein</fullName>
    </recommendedName>
</protein>
<evidence type="ECO:0000313" key="9">
    <source>
        <dbReference type="EMBL" id="KAK4804610.1"/>
    </source>
</evidence>
<feature type="compositionally biased region" description="Polar residues" evidence="7">
    <location>
        <begin position="1"/>
        <end position="13"/>
    </location>
</feature>
<evidence type="ECO:0000313" key="10">
    <source>
        <dbReference type="Proteomes" id="UP001346149"/>
    </source>
</evidence>
<dbReference type="EMBL" id="JAXQNO010000001">
    <property type="protein sequence ID" value="KAK4804610.1"/>
    <property type="molecule type" value="Genomic_DNA"/>
</dbReference>
<sequence>MEHFSNTITTAQDLSLHIRPPNGTHSSTSTERDSLTNFDVWGSFDSPKICALKTSHSDGSIIKEANTELSLARNHSLPSHSEAESPWRSSEVHPLLSERSVSHHETNFLLGFPEKLQPIIGTPVYHGNKASCNGGSWFRFSPILSAADHKSYFPKSYPTFANPVAVADPRLGDGTRLIENIVQSQQHMQYYRAGGRNFDFSRNNRLTFMPMPQCHRRSARAPRMRWTTSLHARFVHAVELLGGHERATPKSVLELMDVKDLTLAQVKSHLQMYRTLKNSDKAAAPSSGTRHSSIKIHCRV</sequence>
<keyword evidence="5" id="KW-0804">Transcription</keyword>
<proteinExistence type="predicted"/>
<dbReference type="NCBIfam" id="TIGR01557">
    <property type="entry name" value="myb_SHAQKYF"/>
    <property type="match status" value="1"/>
</dbReference>
<dbReference type="Pfam" id="PF00249">
    <property type="entry name" value="Myb_DNA-binding"/>
    <property type="match status" value="1"/>
</dbReference>
<reference evidence="9 10" key="1">
    <citation type="journal article" date="2023" name="Hortic Res">
        <title>Pangenome of water caltrop reveals structural variations and asymmetric subgenome divergence after allopolyploidization.</title>
        <authorList>
            <person name="Zhang X."/>
            <person name="Chen Y."/>
            <person name="Wang L."/>
            <person name="Yuan Y."/>
            <person name="Fang M."/>
            <person name="Shi L."/>
            <person name="Lu R."/>
            <person name="Comes H.P."/>
            <person name="Ma Y."/>
            <person name="Chen Y."/>
            <person name="Huang G."/>
            <person name="Zhou Y."/>
            <person name="Zheng Z."/>
            <person name="Qiu Y."/>
        </authorList>
    </citation>
    <scope>NUCLEOTIDE SEQUENCE [LARGE SCALE GENOMIC DNA]</scope>
    <source>
        <strain evidence="9">F231</strain>
    </source>
</reference>
<dbReference type="GO" id="GO:0010158">
    <property type="term" value="P:abaxial cell fate specification"/>
    <property type="evidence" value="ECO:0007669"/>
    <property type="project" value="InterPro"/>
</dbReference>
<dbReference type="Gene3D" id="1.10.10.60">
    <property type="entry name" value="Homeodomain-like"/>
    <property type="match status" value="1"/>
</dbReference>
<dbReference type="InterPro" id="IPR006447">
    <property type="entry name" value="Myb_dom_plants"/>
</dbReference>
<accession>A0AAN7MYM9</accession>
<evidence type="ECO:0000259" key="8">
    <source>
        <dbReference type="Pfam" id="PF00249"/>
    </source>
</evidence>
<evidence type="ECO:0000256" key="1">
    <source>
        <dbReference type="ARBA" id="ARBA00004123"/>
    </source>
</evidence>
<evidence type="ECO:0000256" key="7">
    <source>
        <dbReference type="SAM" id="MobiDB-lite"/>
    </source>
</evidence>
<dbReference type="SUPFAM" id="SSF46689">
    <property type="entry name" value="Homeodomain-like"/>
    <property type="match status" value="1"/>
</dbReference>
<organism evidence="9 10">
    <name type="scientific">Trapa natans</name>
    <name type="common">Water chestnut</name>
    <dbReference type="NCBI Taxonomy" id="22666"/>
    <lineage>
        <taxon>Eukaryota</taxon>
        <taxon>Viridiplantae</taxon>
        <taxon>Streptophyta</taxon>
        <taxon>Embryophyta</taxon>
        <taxon>Tracheophyta</taxon>
        <taxon>Spermatophyta</taxon>
        <taxon>Magnoliopsida</taxon>
        <taxon>eudicotyledons</taxon>
        <taxon>Gunneridae</taxon>
        <taxon>Pentapetalae</taxon>
        <taxon>rosids</taxon>
        <taxon>malvids</taxon>
        <taxon>Myrtales</taxon>
        <taxon>Lythraceae</taxon>
        <taxon>Trapa</taxon>
    </lineage>
</organism>
<keyword evidence="10" id="KW-1185">Reference proteome</keyword>
<gene>
    <name evidence="9" type="ORF">SAY86_004427</name>
</gene>
<feature type="region of interest" description="Disordered" evidence="7">
    <location>
        <begin position="1"/>
        <end position="32"/>
    </location>
</feature>
<dbReference type="InterPro" id="IPR044847">
    <property type="entry name" value="KAN_fam"/>
</dbReference>
<evidence type="ECO:0000256" key="2">
    <source>
        <dbReference type="ARBA" id="ARBA00022473"/>
    </source>
</evidence>
<keyword evidence="3" id="KW-0221">Differentiation</keyword>
<comment type="caution">
    <text evidence="9">The sequence shown here is derived from an EMBL/GenBank/DDBJ whole genome shotgun (WGS) entry which is preliminary data.</text>
</comment>
<dbReference type="FunFam" id="1.10.10.60:FF:000002">
    <property type="entry name" value="Myb family transcription factor"/>
    <property type="match status" value="1"/>
</dbReference>
<dbReference type="Proteomes" id="UP001346149">
    <property type="component" value="Unassembled WGS sequence"/>
</dbReference>
<dbReference type="GO" id="GO:0005634">
    <property type="term" value="C:nucleus"/>
    <property type="evidence" value="ECO:0007669"/>
    <property type="project" value="UniProtKB-SubCell"/>
</dbReference>